<dbReference type="InterPro" id="IPR012394">
    <property type="entry name" value="Aldehyde_DH_NAD(P)"/>
</dbReference>
<evidence type="ECO:0000256" key="3">
    <source>
        <dbReference type="PROSITE-ProRule" id="PRU10007"/>
    </source>
</evidence>
<evidence type="ECO:0000313" key="6">
    <source>
        <dbReference type="Ensembl" id="ENSLACP00000009389.1"/>
    </source>
</evidence>
<dbReference type="FunFam" id="3.40.605.10:FF:000004">
    <property type="entry name" value="Aldehyde dehydrogenase"/>
    <property type="match status" value="1"/>
</dbReference>
<accession>H3AIB8</accession>
<dbReference type="Ensembl" id="ENSLACT00000009460.1">
    <property type="protein sequence ID" value="ENSLACP00000009389.1"/>
    <property type="gene ID" value="ENSLACG00000008281.1"/>
</dbReference>
<dbReference type="PROSITE" id="PS00070">
    <property type="entry name" value="ALDEHYDE_DEHYDR_CYS"/>
    <property type="match status" value="1"/>
</dbReference>
<dbReference type="GO" id="GO:0006081">
    <property type="term" value="P:aldehyde metabolic process"/>
    <property type="evidence" value="ECO:0007669"/>
    <property type="project" value="InterPro"/>
</dbReference>
<keyword evidence="7" id="KW-1185">Reference proteome</keyword>
<gene>
    <name evidence="6" type="primary">ALDH3B1</name>
</gene>
<dbReference type="InterPro" id="IPR029510">
    <property type="entry name" value="Ald_DH_CS_GLU"/>
</dbReference>
<dbReference type="PROSITE" id="PS00687">
    <property type="entry name" value="ALDEHYDE_DEHYDR_GLU"/>
    <property type="match status" value="1"/>
</dbReference>
<reference evidence="7" key="1">
    <citation type="submission" date="2011-08" db="EMBL/GenBank/DDBJ databases">
        <title>The draft genome of Latimeria chalumnae.</title>
        <authorList>
            <person name="Di Palma F."/>
            <person name="Alfoldi J."/>
            <person name="Johnson J."/>
            <person name="Berlin A."/>
            <person name="Gnerre S."/>
            <person name="Jaffe D."/>
            <person name="MacCallum I."/>
            <person name="Young S."/>
            <person name="Walker B.J."/>
            <person name="Lander E."/>
            <person name="Lindblad-Toh K."/>
        </authorList>
    </citation>
    <scope>NUCLEOTIDE SEQUENCE [LARGE SCALE GENOMIC DNA]</scope>
    <source>
        <strain evidence="7">Wild caught</strain>
    </source>
</reference>
<evidence type="ECO:0000259" key="5">
    <source>
        <dbReference type="Pfam" id="PF00171"/>
    </source>
</evidence>
<evidence type="ECO:0000256" key="4">
    <source>
        <dbReference type="RuleBase" id="RU003345"/>
    </source>
</evidence>
<dbReference type="Proteomes" id="UP000008672">
    <property type="component" value="Unassembled WGS sequence"/>
</dbReference>
<dbReference type="InterPro" id="IPR015590">
    <property type="entry name" value="Aldehyde_DH_dom"/>
</dbReference>
<evidence type="ECO:0000313" key="7">
    <source>
        <dbReference type="Proteomes" id="UP000008672"/>
    </source>
</evidence>
<dbReference type="Gene3D" id="3.40.309.10">
    <property type="entry name" value="Aldehyde Dehydrogenase, Chain A, domain 2"/>
    <property type="match status" value="1"/>
</dbReference>
<dbReference type="PANTHER" id="PTHR43570:SF2">
    <property type="entry name" value="ALDEHYDE DEHYDROGENASE FAMILY 3 MEMBER B1"/>
    <property type="match status" value="1"/>
</dbReference>
<dbReference type="STRING" id="7897.ENSLACP00000009389"/>
<reference evidence="6" key="2">
    <citation type="submission" date="2025-08" db="UniProtKB">
        <authorList>
            <consortium name="Ensembl"/>
        </authorList>
    </citation>
    <scope>IDENTIFICATION</scope>
</reference>
<comment type="similarity">
    <text evidence="1 4">Belongs to the aldehyde dehydrogenase family.</text>
</comment>
<evidence type="ECO:0000256" key="2">
    <source>
        <dbReference type="ARBA" id="ARBA00023002"/>
    </source>
</evidence>
<dbReference type="EMBL" id="AFYH01217459">
    <property type="status" value="NOT_ANNOTATED_CDS"/>
    <property type="molecule type" value="Genomic_DNA"/>
</dbReference>
<dbReference type="Bgee" id="ENSLACG00000008281">
    <property type="expression patterns" value="Expressed in pectoral fin and 5 other cell types or tissues"/>
</dbReference>
<feature type="active site" evidence="3">
    <location>
        <position position="216"/>
    </location>
</feature>
<dbReference type="EMBL" id="AFYH01217461">
    <property type="status" value="NOT_ANNOTATED_CDS"/>
    <property type="molecule type" value="Genomic_DNA"/>
</dbReference>
<dbReference type="SUPFAM" id="SSF53720">
    <property type="entry name" value="ALDH-like"/>
    <property type="match status" value="1"/>
</dbReference>
<dbReference type="PANTHER" id="PTHR43570">
    <property type="entry name" value="ALDEHYDE DEHYDROGENASE"/>
    <property type="match status" value="1"/>
</dbReference>
<dbReference type="InterPro" id="IPR016161">
    <property type="entry name" value="Ald_DH/histidinol_DH"/>
</dbReference>
<dbReference type="HOGENOM" id="CLU_005391_3_4_1"/>
<dbReference type="GO" id="GO:0005737">
    <property type="term" value="C:cytoplasm"/>
    <property type="evidence" value="ECO:0007669"/>
    <property type="project" value="TreeGrafter"/>
</dbReference>
<organism evidence="6 7">
    <name type="scientific">Latimeria chalumnae</name>
    <name type="common">Coelacanth</name>
    <dbReference type="NCBI Taxonomy" id="7897"/>
    <lineage>
        <taxon>Eukaryota</taxon>
        <taxon>Metazoa</taxon>
        <taxon>Chordata</taxon>
        <taxon>Craniata</taxon>
        <taxon>Vertebrata</taxon>
        <taxon>Euteleostomi</taxon>
        <taxon>Coelacanthiformes</taxon>
        <taxon>Coelacanthidae</taxon>
        <taxon>Latimeria</taxon>
    </lineage>
</organism>
<dbReference type="AlphaFoldDB" id="H3AIB8"/>
<proteinExistence type="inferred from homology"/>
<dbReference type="Gene3D" id="3.40.605.10">
    <property type="entry name" value="Aldehyde Dehydrogenase, Chain A, domain 1"/>
    <property type="match status" value="1"/>
</dbReference>
<dbReference type="GO" id="GO:0004028">
    <property type="term" value="F:3-chloroallyl aldehyde dehydrogenase activity"/>
    <property type="evidence" value="ECO:0007669"/>
    <property type="project" value="TreeGrafter"/>
</dbReference>
<dbReference type="EMBL" id="AFYH01217458">
    <property type="status" value="NOT_ANNOTATED_CDS"/>
    <property type="molecule type" value="Genomic_DNA"/>
</dbReference>
<keyword evidence="2 4" id="KW-0560">Oxidoreductase</keyword>
<dbReference type="GeneTree" id="ENSGT00940000155904"/>
<dbReference type="InterPro" id="IPR016162">
    <property type="entry name" value="Ald_DH_N"/>
</dbReference>
<protein>
    <submittedName>
        <fullName evidence="6">Aldehyde dehydrogenase 3 family member B1</fullName>
    </submittedName>
</protein>
<dbReference type="GO" id="GO:0004029">
    <property type="term" value="F:aldehyde dehydrogenase (NAD+) activity"/>
    <property type="evidence" value="ECO:0007669"/>
    <property type="project" value="TreeGrafter"/>
</dbReference>
<dbReference type="InParanoid" id="H3AIB8"/>
<dbReference type="OMA" id="HIQYITS"/>
<dbReference type="EMBL" id="AFYH01217457">
    <property type="status" value="NOT_ANNOTATED_CDS"/>
    <property type="molecule type" value="Genomic_DNA"/>
</dbReference>
<evidence type="ECO:0000256" key="1">
    <source>
        <dbReference type="ARBA" id="ARBA00009986"/>
    </source>
</evidence>
<dbReference type="eggNOG" id="KOG2456">
    <property type="taxonomic scope" value="Eukaryota"/>
</dbReference>
<dbReference type="InterPro" id="IPR016163">
    <property type="entry name" value="Ald_DH_C"/>
</dbReference>
<name>H3AIB8_LATCH</name>
<reference evidence="6" key="3">
    <citation type="submission" date="2025-09" db="UniProtKB">
        <authorList>
            <consortium name="Ensembl"/>
        </authorList>
    </citation>
    <scope>IDENTIFICATION</scope>
</reference>
<dbReference type="EMBL" id="AFYH01217460">
    <property type="status" value="NOT_ANNOTATED_CDS"/>
    <property type="molecule type" value="Genomic_DNA"/>
</dbReference>
<dbReference type="EMBL" id="AFYH01217462">
    <property type="status" value="NOT_ANNOTATED_CDS"/>
    <property type="molecule type" value="Genomic_DNA"/>
</dbReference>
<sequence>MSAHEELLARARSAFDSGKTRPATFRISQLEAVVSLLEKNEDAILEALKKDLHKKWSEYITHKPQICTEMGHIQYITSKPQICIEMGHIQYITSKPQATRVDDCFIKSEPFGVTLIIGAWNYPVHLVLIPLIGAIAAGNCAVLKPSEVSEHTAKILSELIPKYLDKDCFPVVCGGPEETQSLLQLRFDYIFYTGGQSIGKIIMQAAAKHLTPVTLELGGKNPCYLDESCDIPVVARRLAWSRFFNAGQTCVAPDYLLCPREVQEALVSALSRCLEEFYGKEPKASPDFGRIINARHFHRLKGLLDSGQVAIGGQLDEQDHYIGNTRLF</sequence>
<dbReference type="Pfam" id="PF00171">
    <property type="entry name" value="Aldedh"/>
    <property type="match status" value="1"/>
</dbReference>
<dbReference type="InterPro" id="IPR016160">
    <property type="entry name" value="Ald_DH_CS_CYS"/>
</dbReference>
<feature type="domain" description="Aldehyde dehydrogenase" evidence="5">
    <location>
        <begin position="5"/>
        <end position="308"/>
    </location>
</feature>